<dbReference type="OrthoDB" id="5624469at2"/>
<evidence type="ECO:0000313" key="2">
    <source>
        <dbReference type="EMBL" id="RKT45993.1"/>
    </source>
</evidence>
<dbReference type="EMBL" id="RBXL01000001">
    <property type="protein sequence ID" value="RKT45993.1"/>
    <property type="molecule type" value="Genomic_DNA"/>
</dbReference>
<dbReference type="Proteomes" id="UP000274556">
    <property type="component" value="Unassembled WGS sequence"/>
</dbReference>
<protein>
    <submittedName>
        <fullName evidence="2">Uncharacterized protein</fullName>
    </submittedName>
</protein>
<keyword evidence="3" id="KW-1185">Reference proteome</keyword>
<feature type="region of interest" description="Disordered" evidence="1">
    <location>
        <begin position="108"/>
        <end position="129"/>
    </location>
</feature>
<name>A0A495VBI5_9GAMM</name>
<proteinExistence type="predicted"/>
<comment type="caution">
    <text evidence="2">The sequence shown here is derived from an EMBL/GenBank/DDBJ whole genome shotgun (WGS) entry which is preliminary data.</text>
</comment>
<accession>A0A495VBI5</accession>
<feature type="compositionally biased region" description="Low complexity" evidence="1">
    <location>
        <begin position="113"/>
        <end position="122"/>
    </location>
</feature>
<dbReference type="RefSeq" id="WP_120798172.1">
    <property type="nucleotide sequence ID" value="NZ_RBXL01000001.1"/>
</dbReference>
<reference evidence="2 3" key="1">
    <citation type="submission" date="2018-10" db="EMBL/GenBank/DDBJ databases">
        <title>Genomic Encyclopedia of Archaeal and Bacterial Type Strains, Phase II (KMG-II): from individual species to whole genera.</title>
        <authorList>
            <person name="Goeker M."/>
        </authorList>
    </citation>
    <scope>NUCLEOTIDE SEQUENCE [LARGE SCALE GENOMIC DNA]</scope>
    <source>
        <strain evidence="2 3">DSM 235</strain>
    </source>
</reference>
<dbReference type="AlphaFoldDB" id="A0A495VBI5"/>
<organism evidence="2 3">
    <name type="scientific">Thiocapsa rosea</name>
    <dbReference type="NCBI Taxonomy" id="69360"/>
    <lineage>
        <taxon>Bacteria</taxon>
        <taxon>Pseudomonadati</taxon>
        <taxon>Pseudomonadota</taxon>
        <taxon>Gammaproteobacteria</taxon>
        <taxon>Chromatiales</taxon>
        <taxon>Chromatiaceae</taxon>
        <taxon>Thiocapsa</taxon>
    </lineage>
</organism>
<sequence>MLLKAIIDDRIYELNVPDALIGQAQPFFEKLDQDMDSGWQMSREWVERPDRLQRCQIVADKLLTALESENQKLGMMMAGYILARLPGVESVELDVQGEIQNNRFNLAEHRPTEAAPRATTAPDGPGKLGKLEAMEQAGKDVTKVFKVGRGWRFSVFDHATGSWQDSPLAPTEDDASRLRQEAFKARYEALQRGRDH</sequence>
<gene>
    <name evidence="2" type="ORF">BDD21_3488</name>
</gene>
<evidence type="ECO:0000313" key="3">
    <source>
        <dbReference type="Proteomes" id="UP000274556"/>
    </source>
</evidence>
<evidence type="ECO:0000256" key="1">
    <source>
        <dbReference type="SAM" id="MobiDB-lite"/>
    </source>
</evidence>